<evidence type="ECO:0000256" key="5">
    <source>
        <dbReference type="ARBA" id="ARBA00022553"/>
    </source>
</evidence>
<dbReference type="InterPro" id="IPR016130">
    <property type="entry name" value="Tyr_Pase_AS"/>
</dbReference>
<dbReference type="InterPro" id="IPR029021">
    <property type="entry name" value="Prot-tyrosine_phosphatase-like"/>
</dbReference>
<evidence type="ECO:0000256" key="2">
    <source>
        <dbReference type="ARBA" id="ARBA00004308"/>
    </source>
</evidence>
<evidence type="ECO:0000256" key="13">
    <source>
        <dbReference type="SAM" id="Phobius"/>
    </source>
</evidence>
<feature type="compositionally biased region" description="Basic and acidic residues" evidence="12">
    <location>
        <begin position="407"/>
        <end position="425"/>
    </location>
</feature>
<feature type="transmembrane region" description="Helical" evidence="13">
    <location>
        <begin position="446"/>
        <end position="469"/>
    </location>
</feature>
<dbReference type="SMART" id="SM00404">
    <property type="entry name" value="PTPc_motif"/>
    <property type="match status" value="1"/>
</dbReference>
<evidence type="ECO:0000256" key="8">
    <source>
        <dbReference type="ARBA" id="ARBA00022912"/>
    </source>
</evidence>
<organism evidence="16 17">
    <name type="scientific">Parthenolecanium corni</name>
    <dbReference type="NCBI Taxonomy" id="536013"/>
    <lineage>
        <taxon>Eukaryota</taxon>
        <taxon>Metazoa</taxon>
        <taxon>Ecdysozoa</taxon>
        <taxon>Arthropoda</taxon>
        <taxon>Hexapoda</taxon>
        <taxon>Insecta</taxon>
        <taxon>Pterygota</taxon>
        <taxon>Neoptera</taxon>
        <taxon>Paraneoptera</taxon>
        <taxon>Hemiptera</taxon>
        <taxon>Sternorrhyncha</taxon>
        <taxon>Coccoidea</taxon>
        <taxon>Coccidae</taxon>
        <taxon>Parthenolecanium</taxon>
    </lineage>
</organism>
<feature type="compositionally biased region" description="Acidic residues" evidence="12">
    <location>
        <begin position="353"/>
        <end position="362"/>
    </location>
</feature>
<keyword evidence="13" id="KW-0812">Transmembrane</keyword>
<dbReference type="GO" id="GO:0005783">
    <property type="term" value="C:endoplasmic reticulum"/>
    <property type="evidence" value="ECO:0007669"/>
    <property type="project" value="UniProtKB-SubCell"/>
</dbReference>
<reference evidence="16 17" key="1">
    <citation type="submission" date="2024-03" db="EMBL/GenBank/DDBJ databases">
        <title>Adaptation during the transition from Ophiocordyceps entomopathogen to insect associate is accompanied by gene loss and intensified selection.</title>
        <authorList>
            <person name="Ward C.M."/>
            <person name="Onetto C.A."/>
            <person name="Borneman A.R."/>
        </authorList>
    </citation>
    <scope>NUCLEOTIDE SEQUENCE [LARGE SCALE GENOMIC DNA]</scope>
    <source>
        <strain evidence="16">AWRI1</strain>
        <tissue evidence="16">Single Adult Female</tissue>
    </source>
</reference>
<comment type="caution">
    <text evidence="16">The sequence shown here is derived from an EMBL/GenBank/DDBJ whole genome shotgun (WGS) entry which is preliminary data.</text>
</comment>
<dbReference type="InterPro" id="IPR003595">
    <property type="entry name" value="Tyr_Pase_cat"/>
</dbReference>
<dbReference type="Pfam" id="PF00102">
    <property type="entry name" value="Y_phosphatase"/>
    <property type="match status" value="1"/>
</dbReference>
<keyword evidence="17" id="KW-1185">Reference proteome</keyword>
<evidence type="ECO:0000256" key="11">
    <source>
        <dbReference type="PIRSR" id="PIRSR000926-2"/>
    </source>
</evidence>
<dbReference type="PIRSF" id="PIRSF000926">
    <property type="entry name" value="Tyr-Ptase_nr1"/>
    <property type="match status" value="1"/>
</dbReference>
<dbReference type="PANTHER" id="PTHR46047">
    <property type="entry name" value="TYROSINE-PROTEIN PHOSPHATASE NON-RECEPTOR TYPE 61F"/>
    <property type="match status" value="1"/>
</dbReference>
<dbReference type="GO" id="GO:0070373">
    <property type="term" value="P:negative regulation of ERK1 and ERK2 cascade"/>
    <property type="evidence" value="ECO:0007669"/>
    <property type="project" value="TreeGrafter"/>
</dbReference>
<dbReference type="PRINTS" id="PR00700">
    <property type="entry name" value="PRTYPHPHTASE"/>
</dbReference>
<evidence type="ECO:0000256" key="3">
    <source>
        <dbReference type="ARBA" id="ARBA00009701"/>
    </source>
</evidence>
<feature type="active site" description="Phosphocysteine intermediate" evidence="10">
    <location>
        <position position="228"/>
    </location>
</feature>
<keyword evidence="6" id="KW-0378">Hydrolase</keyword>
<dbReference type="Gene3D" id="3.90.190.10">
    <property type="entry name" value="Protein tyrosine phosphatase superfamily"/>
    <property type="match status" value="1"/>
</dbReference>
<gene>
    <name evidence="16" type="ORF">V9T40_000756</name>
</gene>
<dbReference type="InterPro" id="IPR000387">
    <property type="entry name" value="Tyr_Pase_dom"/>
</dbReference>
<keyword evidence="9 13" id="KW-0472">Membrane</keyword>
<dbReference type="GO" id="GO:0005634">
    <property type="term" value="C:nucleus"/>
    <property type="evidence" value="ECO:0007669"/>
    <property type="project" value="TreeGrafter"/>
</dbReference>
<keyword evidence="7" id="KW-0256">Endoplasmic reticulum</keyword>
<dbReference type="GO" id="GO:0046426">
    <property type="term" value="P:negative regulation of receptor signaling pathway via JAK-STAT"/>
    <property type="evidence" value="ECO:0007669"/>
    <property type="project" value="TreeGrafter"/>
</dbReference>
<dbReference type="PROSITE" id="PS00383">
    <property type="entry name" value="TYR_PHOSPHATASE_1"/>
    <property type="match status" value="1"/>
</dbReference>
<dbReference type="EC" id="3.1.3.48" evidence="4"/>
<feature type="domain" description="Tyrosine specific protein phosphatases" evidence="15">
    <location>
        <begin position="202"/>
        <end position="280"/>
    </location>
</feature>
<feature type="region of interest" description="Disordered" evidence="12">
    <location>
        <begin position="305"/>
        <end position="425"/>
    </location>
</feature>
<dbReference type="PROSITE" id="PS50056">
    <property type="entry name" value="TYR_PHOSPHATASE_2"/>
    <property type="match status" value="1"/>
</dbReference>
<evidence type="ECO:0000256" key="7">
    <source>
        <dbReference type="ARBA" id="ARBA00022824"/>
    </source>
</evidence>
<accession>A0AAN9TA58</accession>
<dbReference type="InterPro" id="IPR012265">
    <property type="entry name" value="Ptpn1/Ptpn2"/>
</dbReference>
<dbReference type="GO" id="GO:0019901">
    <property type="term" value="F:protein kinase binding"/>
    <property type="evidence" value="ECO:0007669"/>
    <property type="project" value="TreeGrafter"/>
</dbReference>
<evidence type="ECO:0000256" key="10">
    <source>
        <dbReference type="PIRSR" id="PIRSR000926-1"/>
    </source>
</evidence>
<feature type="binding site" evidence="11">
    <location>
        <begin position="228"/>
        <end position="234"/>
    </location>
    <ligand>
        <name>substrate</name>
    </ligand>
</feature>
<dbReference type="AlphaFoldDB" id="A0AAN9TA58"/>
<evidence type="ECO:0000256" key="12">
    <source>
        <dbReference type="SAM" id="MobiDB-lite"/>
    </source>
</evidence>
<keyword evidence="13" id="KW-1133">Transmembrane helix</keyword>
<dbReference type="PANTHER" id="PTHR46047:SF3">
    <property type="entry name" value="TYROSINE-PROTEIN PHOSPHATASE NON-RECEPTOR TYPE 61F"/>
    <property type="match status" value="1"/>
</dbReference>
<sequence length="473" mass="54147">MESEVLNETNSLEIEFSLMEKNNLWAATYLQIRQESMKNEHSSDEAKKSDNKLLNRYRDVYPYDHSRIILSKTEYSYINASYISVEEARRKYILTQGPLSNTIHHFWLMVWRENSKAIIMLNKLIEKNQSKCCQYWPVSTSKEAALELPEVELRVELLRENTFSHYILREIRLTSTSTDESRQIIQFHYTTWPDFGVPRSPLAFLKFLRDVRQSDAFGFQYGPPIVHCSAGIGRSGTFCLVDSCLILMKEKGIEKVNVKNVLLEMRNYRMGLIQTPEQLRFSYIAIIQGLKVDWDAKNNDGLPEDNASYLSNGADLQNNGAKASDSEDEPPPLPPPRSFIQKPLPVLPKDSPSDSEIEDESESGLSDIDNEETRLIEDSSSEEAVTRVTPDDTDLKSNEPVLAGVSDLRKRQHSDGVDKSKRISEKVQEMKKKQVEAEKWKKIKSLFMNMGSGIGFVAVFGAALAYFWYRRAA</sequence>
<feature type="binding site" evidence="11">
    <location>
        <position position="194"/>
    </location>
    <ligand>
        <name>substrate</name>
    </ligand>
</feature>
<dbReference type="GO" id="GO:0048666">
    <property type="term" value="P:neuron development"/>
    <property type="evidence" value="ECO:0007669"/>
    <property type="project" value="UniProtKB-ARBA"/>
</dbReference>
<evidence type="ECO:0000259" key="15">
    <source>
        <dbReference type="PROSITE" id="PS50056"/>
    </source>
</evidence>
<dbReference type="SUPFAM" id="SSF52799">
    <property type="entry name" value="(Phosphotyrosine protein) phosphatases II"/>
    <property type="match status" value="1"/>
</dbReference>
<evidence type="ECO:0000256" key="6">
    <source>
        <dbReference type="ARBA" id="ARBA00022801"/>
    </source>
</evidence>
<dbReference type="Proteomes" id="UP001367676">
    <property type="component" value="Unassembled WGS sequence"/>
</dbReference>
<evidence type="ECO:0000256" key="4">
    <source>
        <dbReference type="ARBA" id="ARBA00013064"/>
    </source>
</evidence>
<evidence type="ECO:0000256" key="9">
    <source>
        <dbReference type="ARBA" id="ARBA00023136"/>
    </source>
</evidence>
<keyword evidence="8" id="KW-0904">Protein phosphatase</keyword>
<dbReference type="SMART" id="SM00194">
    <property type="entry name" value="PTPc"/>
    <property type="match status" value="1"/>
</dbReference>
<dbReference type="InterPro" id="IPR051985">
    <property type="entry name" value="NR_tyrosine_phosphatase"/>
</dbReference>
<evidence type="ECO:0000256" key="1">
    <source>
        <dbReference type="ARBA" id="ARBA00004240"/>
    </source>
</evidence>
<evidence type="ECO:0000259" key="14">
    <source>
        <dbReference type="PROSITE" id="PS50055"/>
    </source>
</evidence>
<dbReference type="PROSITE" id="PS50055">
    <property type="entry name" value="TYR_PHOSPHATASE_PTP"/>
    <property type="match status" value="1"/>
</dbReference>
<protein>
    <recommendedName>
        <fullName evidence="4">protein-tyrosine-phosphatase</fullName>
        <ecNumber evidence="4">3.1.3.48</ecNumber>
    </recommendedName>
</protein>
<name>A0AAN9TA58_9HEMI</name>
<evidence type="ECO:0000313" key="17">
    <source>
        <dbReference type="Proteomes" id="UP001367676"/>
    </source>
</evidence>
<proteinExistence type="inferred from homology"/>
<dbReference type="EMBL" id="JBBCAQ010000034">
    <property type="protein sequence ID" value="KAK7580127.1"/>
    <property type="molecule type" value="Genomic_DNA"/>
</dbReference>
<dbReference type="GO" id="GO:0004726">
    <property type="term" value="F:non-membrane spanning protein tyrosine phosphatase activity"/>
    <property type="evidence" value="ECO:0007669"/>
    <property type="project" value="TreeGrafter"/>
</dbReference>
<keyword evidence="5" id="KW-0597">Phosphoprotein</keyword>
<comment type="subcellular location">
    <subcellularLocation>
        <location evidence="2">Endomembrane system</location>
    </subcellularLocation>
    <subcellularLocation>
        <location evidence="1">Endoplasmic reticulum</location>
    </subcellularLocation>
</comment>
<evidence type="ECO:0000313" key="16">
    <source>
        <dbReference type="EMBL" id="KAK7580127.1"/>
    </source>
</evidence>
<feature type="compositionally biased region" description="Polar residues" evidence="12">
    <location>
        <begin position="308"/>
        <end position="321"/>
    </location>
</feature>
<feature type="domain" description="Tyrosine-protein phosphatase" evidence="14">
    <location>
        <begin position="12"/>
        <end position="289"/>
    </location>
</feature>
<feature type="binding site" evidence="11">
    <location>
        <position position="274"/>
    </location>
    <ligand>
        <name>substrate</name>
    </ligand>
</feature>
<comment type="similarity">
    <text evidence="3">Belongs to the protein-tyrosine phosphatase family. Non-receptor class 1 subfamily.</text>
</comment>
<dbReference type="InterPro" id="IPR000242">
    <property type="entry name" value="PTP_cat"/>
</dbReference>